<protein>
    <submittedName>
        <fullName evidence="1">Uncharacterized protein</fullName>
    </submittedName>
</protein>
<sequence>SDLEGLVLQMSAEAAVTALDYEFAYQCCERLIGLSHSPAWSVCVRLAEQEGFRNIDSKAKLLSFALT</sequence>
<gene>
    <name evidence="1" type="primary">ORF63808</name>
</gene>
<name>A0A0B6ZGS5_9EUPU</name>
<reference evidence="1" key="1">
    <citation type="submission" date="2014-12" db="EMBL/GenBank/DDBJ databases">
        <title>Insight into the proteome of Arion vulgaris.</title>
        <authorList>
            <person name="Aradska J."/>
            <person name="Bulat T."/>
            <person name="Smidak R."/>
            <person name="Sarate P."/>
            <person name="Gangsoo J."/>
            <person name="Sialana F."/>
            <person name="Bilban M."/>
            <person name="Lubec G."/>
        </authorList>
    </citation>
    <scope>NUCLEOTIDE SEQUENCE</scope>
    <source>
        <tissue evidence="1">Skin</tissue>
    </source>
</reference>
<dbReference type="AlphaFoldDB" id="A0A0B6ZGS5"/>
<accession>A0A0B6ZGS5</accession>
<proteinExistence type="predicted"/>
<dbReference type="GO" id="GO:0070939">
    <property type="term" value="C:Dsl1/NZR complex"/>
    <property type="evidence" value="ECO:0007669"/>
    <property type="project" value="TreeGrafter"/>
</dbReference>
<dbReference type="GO" id="GO:0000149">
    <property type="term" value="F:SNARE binding"/>
    <property type="evidence" value="ECO:0007669"/>
    <property type="project" value="TreeGrafter"/>
</dbReference>
<dbReference type="PANTHER" id="PTHR15922:SF2">
    <property type="entry name" value="NBAS SUBUNIT OF NRZ TETHERING COMPLEX"/>
    <property type="match status" value="1"/>
</dbReference>
<evidence type="ECO:0000313" key="1">
    <source>
        <dbReference type="EMBL" id="CEK67763.1"/>
    </source>
</evidence>
<feature type="non-terminal residue" evidence="1">
    <location>
        <position position="67"/>
    </location>
</feature>
<dbReference type="PANTHER" id="PTHR15922">
    <property type="entry name" value="NEUROBLASTOMA-AMPLIFIED SEQUENCE"/>
    <property type="match status" value="1"/>
</dbReference>
<dbReference type="EMBL" id="HACG01020898">
    <property type="protein sequence ID" value="CEK67763.1"/>
    <property type="molecule type" value="Transcribed_RNA"/>
</dbReference>
<organism evidence="1">
    <name type="scientific">Arion vulgaris</name>
    <dbReference type="NCBI Taxonomy" id="1028688"/>
    <lineage>
        <taxon>Eukaryota</taxon>
        <taxon>Metazoa</taxon>
        <taxon>Spiralia</taxon>
        <taxon>Lophotrochozoa</taxon>
        <taxon>Mollusca</taxon>
        <taxon>Gastropoda</taxon>
        <taxon>Heterobranchia</taxon>
        <taxon>Euthyneura</taxon>
        <taxon>Panpulmonata</taxon>
        <taxon>Eupulmonata</taxon>
        <taxon>Stylommatophora</taxon>
        <taxon>Helicina</taxon>
        <taxon>Arionoidea</taxon>
        <taxon>Arionidae</taxon>
        <taxon>Arion</taxon>
    </lineage>
</organism>
<dbReference type="GO" id="GO:0006890">
    <property type="term" value="P:retrograde vesicle-mediated transport, Golgi to endoplasmic reticulum"/>
    <property type="evidence" value="ECO:0007669"/>
    <property type="project" value="TreeGrafter"/>
</dbReference>
<feature type="non-terminal residue" evidence="1">
    <location>
        <position position="1"/>
    </location>
</feature>